<proteinExistence type="predicted"/>
<feature type="chain" id="PRO_5042722929" evidence="1">
    <location>
        <begin position="18"/>
        <end position="194"/>
    </location>
</feature>
<evidence type="ECO:0000313" key="2">
    <source>
        <dbReference type="EMBL" id="KAA0037364.1"/>
    </source>
</evidence>
<feature type="signal peptide" evidence="1">
    <location>
        <begin position="1"/>
        <end position="17"/>
    </location>
</feature>
<evidence type="ECO:0000313" key="5">
    <source>
        <dbReference type="Proteomes" id="UP000321947"/>
    </source>
</evidence>
<dbReference type="AlphaFoldDB" id="A0A5D3BCJ3"/>
<gene>
    <name evidence="3" type="ORF">E5676_scaffold85G00600</name>
    <name evidence="2" type="ORF">E6C27_scaffold278G00620</name>
</gene>
<reference evidence="4 5" key="1">
    <citation type="submission" date="2019-08" db="EMBL/GenBank/DDBJ databases">
        <title>Draft genome sequences of two oriental melons (Cucumis melo L. var makuwa).</title>
        <authorList>
            <person name="Kwon S.-Y."/>
        </authorList>
    </citation>
    <scope>NUCLEOTIDE SEQUENCE [LARGE SCALE GENOMIC DNA]</scope>
    <source>
        <strain evidence="5">cv. Chang Bougi</strain>
        <strain evidence="4">cv. SW 3</strain>
        <tissue evidence="3">Leaf</tissue>
    </source>
</reference>
<dbReference type="EMBL" id="SSTE01018943">
    <property type="protein sequence ID" value="KAA0037364.1"/>
    <property type="molecule type" value="Genomic_DNA"/>
</dbReference>
<name>A0A5D3BCJ3_CUCMM</name>
<organism evidence="3 5">
    <name type="scientific">Cucumis melo var. makuwa</name>
    <name type="common">Oriental melon</name>
    <dbReference type="NCBI Taxonomy" id="1194695"/>
    <lineage>
        <taxon>Eukaryota</taxon>
        <taxon>Viridiplantae</taxon>
        <taxon>Streptophyta</taxon>
        <taxon>Embryophyta</taxon>
        <taxon>Tracheophyta</taxon>
        <taxon>Spermatophyta</taxon>
        <taxon>Magnoliopsida</taxon>
        <taxon>eudicotyledons</taxon>
        <taxon>Gunneridae</taxon>
        <taxon>Pentapetalae</taxon>
        <taxon>rosids</taxon>
        <taxon>fabids</taxon>
        <taxon>Cucurbitales</taxon>
        <taxon>Cucurbitaceae</taxon>
        <taxon>Benincaseae</taxon>
        <taxon>Cucumis</taxon>
    </lineage>
</organism>
<dbReference type="EMBL" id="SSTD01018828">
    <property type="protein sequence ID" value="TYJ97542.1"/>
    <property type="molecule type" value="Genomic_DNA"/>
</dbReference>
<dbReference type="Proteomes" id="UP000321393">
    <property type="component" value="Unassembled WGS sequence"/>
</dbReference>
<evidence type="ECO:0000256" key="1">
    <source>
        <dbReference type="SAM" id="SignalP"/>
    </source>
</evidence>
<keyword evidence="1" id="KW-0732">Signal</keyword>
<protein>
    <submittedName>
        <fullName evidence="3">Uncharacterized protein</fullName>
    </submittedName>
</protein>
<comment type="caution">
    <text evidence="3">The sequence shown here is derived from an EMBL/GenBank/DDBJ whole genome shotgun (WGS) entry which is preliminary data.</text>
</comment>
<sequence length="194" mass="21907">MCLFITIRHLWLSGGSGTERGRDQRSENLRLGAVYSYCGSAKCAWPRGFLVDMEHLSLALSLDALPRFYGLQVAIKGQEFDGFSSLVIDLHYSFEKFAQLGISTASSNAVARTTKLALLNLISIYIVRYFEGNVPYKEQGDLARHEDVPFQLDFQNQYATSQADHFTNTPIMPTQTFDLFSTNHDMLNMEESQT</sequence>
<dbReference type="Proteomes" id="UP000321947">
    <property type="component" value="Unassembled WGS sequence"/>
</dbReference>
<evidence type="ECO:0000313" key="4">
    <source>
        <dbReference type="Proteomes" id="UP000321393"/>
    </source>
</evidence>
<accession>A0A5D3BCJ3</accession>
<evidence type="ECO:0000313" key="3">
    <source>
        <dbReference type="EMBL" id="TYJ97542.1"/>
    </source>
</evidence>